<protein>
    <submittedName>
        <fullName evidence="1">Uncharacterized protein</fullName>
    </submittedName>
</protein>
<dbReference type="Proteomes" id="UP000824533">
    <property type="component" value="Linkage Group LG08"/>
</dbReference>
<proteinExistence type="predicted"/>
<evidence type="ECO:0000313" key="2">
    <source>
        <dbReference type="Proteomes" id="UP000824533"/>
    </source>
</evidence>
<comment type="caution">
    <text evidence="1">The sequence shown here is derived from an EMBL/GenBank/DDBJ whole genome shotgun (WGS) entry which is preliminary data.</text>
</comment>
<sequence length="733" mass="81617">MDYNLSRIDYTVCGVTCPDTLKILPAYGQKTEQKIVIGDKNGVLQCFGIKDEEPVVQFKTLPGKPITSVQLAAASGTQSDKIFTASGNEVKGYTRKGKVFLSIETALTETITAMAFDFRNVVGSDLILCSGRTVTYYRDLREYHSYVCEDRVLDIATFAAPNNARVRLVVLIANKGAIILENGQLVARTSIPSGPTRLGVLATLHTADIFAFYGASDGSIGVLTFEHSVFSSKCLIEGRGLGSVVCFGWFYNNGGAHLAVGRYDGSIQLYLVDLENLSEKPRLMFTYLCGEPVTSISGGCVGGNEEGELIAATFSGRVFALRHSRMISGVANIIRASNDNLAARRAKLEQEIARLEKQTLNEREKYQRSTRSLYAGLSTPPLLNIQHEISGATKEGWQELQITSAVPLDMLFIYCNKKLHMLTDSAAVLSICSSQDNASDMLATVRCQAGMMRVWVRMRDISNKSLTSRSESKHVFVYVLPAGAPRVARLITLKLPTLPFYSQHEELNADTDSRSRSWCQLQVTGSFSVAEITSWLSDALPGELPRPTTNIAFARSHTLLGTIIICKYQRSLAIFKSDDVSAIAIIRNIVSNCSVEKRIRLDISCDIPDSYCLDSFENIKNKLADEYQKHKTIILKNSIRSLDLDYNLLSLDSEEPLLCEDYMLACKHVNNDTIQTYFTELVETILQWYNDWLSICLHSHNMKDDEQRLRKALMENNLEEVINIFSHKLKPIL</sequence>
<gene>
    <name evidence="1" type="ORF">K1T71_005067</name>
</gene>
<accession>A0ACC1D672</accession>
<evidence type="ECO:0000313" key="1">
    <source>
        <dbReference type="EMBL" id="KAJ0179355.1"/>
    </source>
</evidence>
<organism evidence="1 2">
    <name type="scientific">Dendrolimus kikuchii</name>
    <dbReference type="NCBI Taxonomy" id="765133"/>
    <lineage>
        <taxon>Eukaryota</taxon>
        <taxon>Metazoa</taxon>
        <taxon>Ecdysozoa</taxon>
        <taxon>Arthropoda</taxon>
        <taxon>Hexapoda</taxon>
        <taxon>Insecta</taxon>
        <taxon>Pterygota</taxon>
        <taxon>Neoptera</taxon>
        <taxon>Endopterygota</taxon>
        <taxon>Lepidoptera</taxon>
        <taxon>Glossata</taxon>
        <taxon>Ditrysia</taxon>
        <taxon>Bombycoidea</taxon>
        <taxon>Lasiocampidae</taxon>
        <taxon>Dendrolimus</taxon>
    </lineage>
</organism>
<name>A0ACC1D672_9NEOP</name>
<reference evidence="1 2" key="1">
    <citation type="journal article" date="2021" name="Front. Genet.">
        <title>Chromosome-Level Genome Assembly Reveals Significant Gene Expansion in the Toll and IMD Signaling Pathways of Dendrolimus kikuchii.</title>
        <authorList>
            <person name="Zhou J."/>
            <person name="Wu P."/>
            <person name="Xiong Z."/>
            <person name="Liu N."/>
            <person name="Zhao N."/>
            <person name="Ji M."/>
            <person name="Qiu Y."/>
            <person name="Yang B."/>
        </authorList>
    </citation>
    <scope>NUCLEOTIDE SEQUENCE [LARGE SCALE GENOMIC DNA]</scope>
    <source>
        <strain evidence="1">Ann1</strain>
    </source>
</reference>
<dbReference type="EMBL" id="CM034394">
    <property type="protein sequence ID" value="KAJ0179355.1"/>
    <property type="molecule type" value="Genomic_DNA"/>
</dbReference>
<keyword evidence="2" id="KW-1185">Reference proteome</keyword>